<reference evidence="5" key="1">
    <citation type="submission" date="2017-09" db="EMBL/GenBank/DDBJ databases">
        <title>Depth-based differentiation of microbial function through sediment-hosted aquifers and enrichment of novel symbionts in the deep terrestrial subsurface.</title>
        <authorList>
            <person name="Probst A.J."/>
            <person name="Ladd B."/>
            <person name="Jarett J.K."/>
            <person name="Geller-Mcgrath D.E."/>
            <person name="Sieber C.M.K."/>
            <person name="Emerson J.B."/>
            <person name="Anantharaman K."/>
            <person name="Thomas B.C."/>
            <person name="Malmstrom R."/>
            <person name="Stieglmeier M."/>
            <person name="Klingl A."/>
            <person name="Woyke T."/>
            <person name="Ryan C.M."/>
            <person name="Banfield J.F."/>
        </authorList>
    </citation>
    <scope>NUCLEOTIDE SEQUENCE [LARGE SCALE GENOMIC DNA]</scope>
</reference>
<protein>
    <recommendedName>
        <fullName evidence="3">LytR/CpsA/Psr regulator C-terminal domain-containing protein</fullName>
    </recommendedName>
</protein>
<dbReference type="Gene3D" id="3.30.70.2390">
    <property type="match status" value="1"/>
</dbReference>
<keyword evidence="2" id="KW-1133">Transmembrane helix</keyword>
<dbReference type="InterPro" id="IPR027381">
    <property type="entry name" value="LytR/CpsA/Psr_C"/>
</dbReference>
<dbReference type="AlphaFoldDB" id="A0A2M6YCV0"/>
<dbReference type="EMBL" id="PEXI01000024">
    <property type="protein sequence ID" value="PIU24517.1"/>
    <property type="molecule type" value="Genomic_DNA"/>
</dbReference>
<feature type="compositionally biased region" description="Low complexity" evidence="1">
    <location>
        <begin position="143"/>
        <end position="158"/>
    </location>
</feature>
<evidence type="ECO:0000256" key="2">
    <source>
        <dbReference type="SAM" id="Phobius"/>
    </source>
</evidence>
<sequence>MLTQGGILGISDDIRPKKFRPISKKTEKRIIKSAQKQLKQRDDGQLFQQADDGDFFADTPIKNSNQPKFNNDHNFEHRHSYRWIHTTIIVLVICVLIGLIVWQNYSTIKGYIDGSYKNQNDQKLSDIIDSTSKSSENYNNGKQTATQSSTAEQQPTTPEIDRSALTISVLNGSGVKNSAATIADTLKSAGFQIKTISNARSFNYAKTYIYYKTDDSTVADLIKASLSGRDCEAVKNASIVGSAYDIVVVVGKT</sequence>
<feature type="transmembrane region" description="Helical" evidence="2">
    <location>
        <begin position="83"/>
        <end position="102"/>
    </location>
</feature>
<keyword evidence="2" id="KW-0472">Membrane</keyword>
<feature type="region of interest" description="Disordered" evidence="1">
    <location>
        <begin position="131"/>
        <end position="158"/>
    </location>
</feature>
<accession>A0A2M6YCV0</accession>
<dbReference type="Proteomes" id="UP000229896">
    <property type="component" value="Unassembled WGS sequence"/>
</dbReference>
<organism evidence="4 5">
    <name type="scientific">Candidatus Berkelbacteria bacterium CG08_land_8_20_14_0_20_39_8</name>
    <dbReference type="NCBI Taxonomy" id="1974511"/>
    <lineage>
        <taxon>Bacteria</taxon>
        <taxon>Candidatus Berkelbacteria</taxon>
    </lineage>
</organism>
<proteinExistence type="predicted"/>
<comment type="caution">
    <text evidence="4">The sequence shown here is derived from an EMBL/GenBank/DDBJ whole genome shotgun (WGS) entry which is preliminary data.</text>
</comment>
<feature type="domain" description="LytR/CpsA/Psr regulator C-terminal" evidence="3">
    <location>
        <begin position="165"/>
        <end position="252"/>
    </location>
</feature>
<keyword evidence="2" id="KW-0812">Transmembrane</keyword>
<evidence type="ECO:0000259" key="3">
    <source>
        <dbReference type="Pfam" id="PF13399"/>
    </source>
</evidence>
<evidence type="ECO:0000313" key="5">
    <source>
        <dbReference type="Proteomes" id="UP000229896"/>
    </source>
</evidence>
<evidence type="ECO:0000313" key="4">
    <source>
        <dbReference type="EMBL" id="PIU24517.1"/>
    </source>
</evidence>
<gene>
    <name evidence="4" type="ORF">COT12_00650</name>
</gene>
<dbReference type="Pfam" id="PF13399">
    <property type="entry name" value="LytR_C"/>
    <property type="match status" value="1"/>
</dbReference>
<feature type="compositionally biased region" description="Polar residues" evidence="1">
    <location>
        <begin position="131"/>
        <end position="142"/>
    </location>
</feature>
<evidence type="ECO:0000256" key="1">
    <source>
        <dbReference type="SAM" id="MobiDB-lite"/>
    </source>
</evidence>
<name>A0A2M6YCV0_9BACT</name>